<dbReference type="InterPro" id="IPR038109">
    <property type="entry name" value="DNA_bind_recomb_sf"/>
</dbReference>
<reference evidence="2 3" key="1">
    <citation type="submission" date="2017-06" db="EMBL/GenBank/DDBJ databases">
        <title>Draft genome of Pseudomonas nitroreducens DF05.</title>
        <authorList>
            <person name="Iyer R."/>
        </authorList>
    </citation>
    <scope>NUCLEOTIDE SEQUENCE [LARGE SCALE GENOMIC DNA]</scope>
    <source>
        <strain evidence="2 3">DF05</strain>
    </source>
</reference>
<gene>
    <name evidence="2" type="ORF">CEG18_29285</name>
</gene>
<dbReference type="EMBL" id="NJBA01000091">
    <property type="protein sequence ID" value="OWP40806.1"/>
    <property type="molecule type" value="Genomic_DNA"/>
</dbReference>
<name>A0A246F2V4_PSENT</name>
<feature type="domain" description="Recombinase zinc beta ribbon" evidence="1">
    <location>
        <begin position="40"/>
        <end position="85"/>
    </location>
</feature>
<evidence type="ECO:0000313" key="2">
    <source>
        <dbReference type="EMBL" id="OWP40806.1"/>
    </source>
</evidence>
<accession>A0A246F2V4</accession>
<dbReference type="AlphaFoldDB" id="A0A246F2V4"/>
<evidence type="ECO:0000313" key="3">
    <source>
        <dbReference type="Proteomes" id="UP000198145"/>
    </source>
</evidence>
<dbReference type="Pfam" id="PF13408">
    <property type="entry name" value="Zn_ribbon_recom"/>
    <property type="match status" value="1"/>
</dbReference>
<dbReference type="Gene3D" id="3.90.1750.20">
    <property type="entry name" value="Putative Large Serine Recombinase, Chain B, Domain 2"/>
    <property type="match status" value="1"/>
</dbReference>
<sequence length="86" mass="9510">MTSQVPPILADAAQFERVQECLASRRLQNIEAKSTQVRTLLTGLLRCATCGKKLTLMSGKGGRYQYYRCATKMKIGPTECTCPNLP</sequence>
<comment type="caution">
    <text evidence="2">The sequence shown here is derived from an EMBL/GenBank/DDBJ whole genome shotgun (WGS) entry which is preliminary data.</text>
</comment>
<organism evidence="2 3">
    <name type="scientific">Pseudomonas nitroreducens</name>
    <dbReference type="NCBI Taxonomy" id="46680"/>
    <lineage>
        <taxon>Bacteria</taxon>
        <taxon>Pseudomonadati</taxon>
        <taxon>Pseudomonadota</taxon>
        <taxon>Gammaproteobacteria</taxon>
        <taxon>Pseudomonadales</taxon>
        <taxon>Pseudomonadaceae</taxon>
        <taxon>Pseudomonas</taxon>
    </lineage>
</organism>
<proteinExistence type="predicted"/>
<dbReference type="InterPro" id="IPR025827">
    <property type="entry name" value="Zn_ribbon_recom_dom"/>
</dbReference>
<protein>
    <recommendedName>
        <fullName evidence="1">Recombinase zinc beta ribbon domain-containing protein</fullName>
    </recommendedName>
</protein>
<dbReference type="Proteomes" id="UP000198145">
    <property type="component" value="Unassembled WGS sequence"/>
</dbReference>
<evidence type="ECO:0000259" key="1">
    <source>
        <dbReference type="Pfam" id="PF13408"/>
    </source>
</evidence>
<feature type="non-terminal residue" evidence="2">
    <location>
        <position position="86"/>
    </location>
</feature>